<organism evidence="2 3">
    <name type="scientific">Candidatus Roizmanbacteria bacterium RIFCSPHIGHO2_12_FULL_39_8</name>
    <dbReference type="NCBI Taxonomy" id="1802050"/>
    <lineage>
        <taxon>Bacteria</taxon>
        <taxon>Candidatus Roizmaniibacteriota</taxon>
    </lineage>
</organism>
<dbReference type="SUPFAM" id="SSF53448">
    <property type="entry name" value="Nucleotide-diphospho-sugar transferases"/>
    <property type="match status" value="1"/>
</dbReference>
<dbReference type="Gene3D" id="3.90.550.10">
    <property type="entry name" value="Spore Coat Polysaccharide Biosynthesis Protein SpsA, Chain A"/>
    <property type="match status" value="1"/>
</dbReference>
<comment type="caution">
    <text evidence="2">The sequence shown here is derived from an EMBL/GenBank/DDBJ whole genome shotgun (WGS) entry which is preliminary data.</text>
</comment>
<dbReference type="PANTHER" id="PTHR10859">
    <property type="entry name" value="GLYCOSYL TRANSFERASE"/>
    <property type="match status" value="1"/>
</dbReference>
<dbReference type="InterPro" id="IPR029044">
    <property type="entry name" value="Nucleotide-diphossugar_trans"/>
</dbReference>
<dbReference type="EMBL" id="MGAA01000036">
    <property type="protein sequence ID" value="OGK36684.1"/>
    <property type="molecule type" value="Genomic_DNA"/>
</dbReference>
<accession>A0A1F7HZY3</accession>
<evidence type="ECO:0000313" key="3">
    <source>
        <dbReference type="Proteomes" id="UP000178853"/>
    </source>
</evidence>
<dbReference type="Pfam" id="PF00535">
    <property type="entry name" value="Glycos_transf_2"/>
    <property type="match status" value="1"/>
</dbReference>
<name>A0A1F7HZY3_9BACT</name>
<evidence type="ECO:0000259" key="1">
    <source>
        <dbReference type="Pfam" id="PF00535"/>
    </source>
</evidence>
<dbReference type="InterPro" id="IPR001173">
    <property type="entry name" value="Glyco_trans_2-like"/>
</dbReference>
<reference evidence="2 3" key="1">
    <citation type="journal article" date="2016" name="Nat. Commun.">
        <title>Thousands of microbial genomes shed light on interconnected biogeochemical processes in an aquifer system.</title>
        <authorList>
            <person name="Anantharaman K."/>
            <person name="Brown C.T."/>
            <person name="Hug L.A."/>
            <person name="Sharon I."/>
            <person name="Castelle C.J."/>
            <person name="Probst A.J."/>
            <person name="Thomas B.C."/>
            <person name="Singh A."/>
            <person name="Wilkins M.J."/>
            <person name="Karaoz U."/>
            <person name="Brodie E.L."/>
            <person name="Williams K.H."/>
            <person name="Hubbard S.S."/>
            <person name="Banfield J.F."/>
        </authorList>
    </citation>
    <scope>NUCLEOTIDE SEQUENCE [LARGE SCALE GENOMIC DNA]</scope>
</reference>
<dbReference type="GO" id="GO:0006487">
    <property type="term" value="P:protein N-linked glycosylation"/>
    <property type="evidence" value="ECO:0007669"/>
    <property type="project" value="TreeGrafter"/>
</dbReference>
<dbReference type="AlphaFoldDB" id="A0A1F7HZY3"/>
<gene>
    <name evidence="2" type="ORF">A3F60_02400</name>
</gene>
<proteinExistence type="predicted"/>
<dbReference type="PANTHER" id="PTHR10859:SF91">
    <property type="entry name" value="DOLICHYL-PHOSPHATE BETA-GLUCOSYLTRANSFERASE"/>
    <property type="match status" value="1"/>
</dbReference>
<protein>
    <recommendedName>
        <fullName evidence="1">Glycosyltransferase 2-like domain-containing protein</fullName>
    </recommendedName>
</protein>
<dbReference type="Proteomes" id="UP000178853">
    <property type="component" value="Unassembled WGS sequence"/>
</dbReference>
<evidence type="ECO:0000313" key="2">
    <source>
        <dbReference type="EMBL" id="OGK36684.1"/>
    </source>
</evidence>
<sequence length="263" mass="29928">MELGTFLDLANLKLGFMSISLIIPCYNEEANIQKGVLDKIGNFTQNNLKFAEVLIVDDGSSDRSKNIIREKYLTTFPKFKLLENNHQGKAFAIMTGIKNSNGSHVMFSDIDLATPIEEAYKLIKEIDHGYEIVIGSRSSRREGAPLLRRLMSHGFIVIRDIILDLKGLKDTQNGFKLFSKKAAAKIIEKLKVFHGKRKAEGSSVTAAFDLEFLFLANKMGYAIKEVPVTWLHVETKNVNFFRDSIETIIDMVEMKYYDLMKKY</sequence>
<feature type="domain" description="Glycosyltransferase 2-like" evidence="1">
    <location>
        <begin position="20"/>
        <end position="185"/>
    </location>
</feature>